<evidence type="ECO:0000256" key="4">
    <source>
        <dbReference type="ARBA" id="ARBA00022723"/>
    </source>
</evidence>
<reference evidence="11" key="1">
    <citation type="journal article" date="2019" name="Int. J. Syst. Evol. Microbiol.">
        <title>The Global Catalogue of Microorganisms (GCM) 10K type strain sequencing project: providing services to taxonomists for standard genome sequencing and annotation.</title>
        <authorList>
            <consortium name="The Broad Institute Genomics Platform"/>
            <consortium name="The Broad Institute Genome Sequencing Center for Infectious Disease"/>
            <person name="Wu L."/>
            <person name="Ma J."/>
        </authorList>
    </citation>
    <scope>NUCLEOTIDE SEQUENCE [LARGE SCALE GENOMIC DNA]</scope>
    <source>
        <strain evidence="11">CGMCC-1.15741</strain>
    </source>
</reference>
<protein>
    <submittedName>
        <fullName evidence="10">Peptidoglycan DD-metalloendopeptidase family protein</fullName>
    </submittedName>
</protein>
<evidence type="ECO:0000256" key="3">
    <source>
        <dbReference type="ARBA" id="ARBA00022670"/>
    </source>
</evidence>
<evidence type="ECO:0000313" key="10">
    <source>
        <dbReference type="EMBL" id="MFC6196657.1"/>
    </source>
</evidence>
<name>A0ABW1S629_9PROT</name>
<evidence type="ECO:0000259" key="8">
    <source>
        <dbReference type="Pfam" id="PF01551"/>
    </source>
</evidence>
<feature type="domain" description="M23ase beta-sheet core" evidence="8">
    <location>
        <begin position="265"/>
        <end position="361"/>
    </location>
</feature>
<dbReference type="PANTHER" id="PTHR21666">
    <property type="entry name" value="PEPTIDASE-RELATED"/>
    <property type="match status" value="1"/>
</dbReference>
<comment type="subcellular location">
    <subcellularLocation>
        <location evidence="2">Cell envelope</location>
    </subcellularLocation>
</comment>
<comment type="caution">
    <text evidence="10">The sequence shown here is derived from an EMBL/GenBank/DDBJ whole genome shotgun (WGS) entry which is preliminary data.</text>
</comment>
<keyword evidence="5" id="KW-0378">Hydrolase</keyword>
<dbReference type="Proteomes" id="UP001596303">
    <property type="component" value="Unassembled WGS sequence"/>
</dbReference>
<dbReference type="PANTHER" id="PTHR21666:SF288">
    <property type="entry name" value="CELL DIVISION PROTEIN YTFB"/>
    <property type="match status" value="1"/>
</dbReference>
<dbReference type="RefSeq" id="WP_377374358.1">
    <property type="nucleotide sequence ID" value="NZ_JBHSSW010000002.1"/>
</dbReference>
<dbReference type="Pfam" id="PF19425">
    <property type="entry name" value="Csd3_N2"/>
    <property type="match status" value="1"/>
</dbReference>
<feature type="domain" description="Csd3-like second N-terminal" evidence="9">
    <location>
        <begin position="132"/>
        <end position="252"/>
    </location>
</feature>
<keyword evidence="6" id="KW-0862">Zinc</keyword>
<evidence type="ECO:0000256" key="5">
    <source>
        <dbReference type="ARBA" id="ARBA00022801"/>
    </source>
</evidence>
<comment type="cofactor">
    <cofactor evidence="1">
        <name>Zn(2+)</name>
        <dbReference type="ChEBI" id="CHEBI:29105"/>
    </cofactor>
</comment>
<gene>
    <name evidence="10" type="ORF">ACFQDM_01130</name>
</gene>
<evidence type="ECO:0000259" key="9">
    <source>
        <dbReference type="Pfam" id="PF19425"/>
    </source>
</evidence>
<keyword evidence="11" id="KW-1185">Reference proteome</keyword>
<dbReference type="Gene3D" id="3.10.450.350">
    <property type="match status" value="1"/>
</dbReference>
<dbReference type="InterPro" id="IPR045834">
    <property type="entry name" value="Csd3_N2"/>
</dbReference>
<dbReference type="EMBL" id="JBHSSW010000002">
    <property type="protein sequence ID" value="MFC6196657.1"/>
    <property type="molecule type" value="Genomic_DNA"/>
</dbReference>
<accession>A0ABW1S629</accession>
<evidence type="ECO:0000256" key="6">
    <source>
        <dbReference type="ARBA" id="ARBA00022833"/>
    </source>
</evidence>
<keyword evidence="3" id="KW-0645">Protease</keyword>
<dbReference type="InterPro" id="IPR016047">
    <property type="entry name" value="M23ase_b-sheet_dom"/>
</dbReference>
<dbReference type="InterPro" id="IPR011055">
    <property type="entry name" value="Dup_hybrid_motif"/>
</dbReference>
<dbReference type="SUPFAM" id="SSF51261">
    <property type="entry name" value="Duplicated hybrid motif"/>
    <property type="match status" value="1"/>
</dbReference>
<proteinExistence type="predicted"/>
<dbReference type="Pfam" id="PF01551">
    <property type="entry name" value="Peptidase_M23"/>
    <property type="match status" value="1"/>
</dbReference>
<organism evidence="10 11">
    <name type="scientific">Ponticaulis profundi</name>
    <dbReference type="NCBI Taxonomy" id="2665222"/>
    <lineage>
        <taxon>Bacteria</taxon>
        <taxon>Pseudomonadati</taxon>
        <taxon>Pseudomonadota</taxon>
        <taxon>Alphaproteobacteria</taxon>
        <taxon>Hyphomonadales</taxon>
        <taxon>Hyphomonadaceae</taxon>
        <taxon>Ponticaulis</taxon>
    </lineage>
</organism>
<evidence type="ECO:0000256" key="1">
    <source>
        <dbReference type="ARBA" id="ARBA00001947"/>
    </source>
</evidence>
<sequence>MVDEQISTEAPIILTSFQDLQPIAEPSVRRETLQSKDTLTALLDRLGIERSEANAALYALYDQELIDPRKVRPGLELAAYVEPSPSADNAEAVRLIGLSLKNATESSLVVSRTMEGGFTARELHTRLEPQLRRVSGSVDTSFYQAALDAGAKDAHVYDFAQIFAYDVDFQREMRQGDEFEMVFEVYTDERGQYVRTGDVLYASLDGHAADRRFYRFTPEDDGVTDYFDQDGKSARKFLMKTPINGARLSSNFGYRRHPILGYNKLHTGTDFAAPSGTPIYAAGNGVIERASWFGGYGNYVKIQHPNGYETAYAHMLRYGPGIKSGVRVKQGQVIGYVGTTGRSTGPHLHYEVAKDGKRVNPMGLKLPTGRTLEGKALEDFNRVRAEIDAVKEEQETAPYASYVSLDSEIELAKADISLTK</sequence>
<evidence type="ECO:0000256" key="7">
    <source>
        <dbReference type="ARBA" id="ARBA00023049"/>
    </source>
</evidence>
<keyword evidence="4" id="KW-0479">Metal-binding</keyword>
<keyword evidence="7" id="KW-0482">Metalloprotease</keyword>
<evidence type="ECO:0000256" key="2">
    <source>
        <dbReference type="ARBA" id="ARBA00004196"/>
    </source>
</evidence>
<dbReference type="InterPro" id="IPR050570">
    <property type="entry name" value="Cell_wall_metabolism_enzyme"/>
</dbReference>
<dbReference type="Gene3D" id="2.70.70.10">
    <property type="entry name" value="Glucose Permease (Domain IIA)"/>
    <property type="match status" value="1"/>
</dbReference>
<evidence type="ECO:0000313" key="11">
    <source>
        <dbReference type="Proteomes" id="UP001596303"/>
    </source>
</evidence>
<dbReference type="CDD" id="cd12797">
    <property type="entry name" value="M23_peptidase"/>
    <property type="match status" value="1"/>
</dbReference>